<dbReference type="Proteomes" id="UP001218412">
    <property type="component" value="Chromosome"/>
</dbReference>
<keyword evidence="3" id="KW-1185">Reference proteome</keyword>
<evidence type="ECO:0000313" key="3">
    <source>
        <dbReference type="Proteomes" id="UP001218412"/>
    </source>
</evidence>
<dbReference type="Gene3D" id="1.20.144.10">
    <property type="entry name" value="Phosphatidic acid phosphatase type 2/haloperoxidase"/>
    <property type="match status" value="1"/>
</dbReference>
<accession>A0ABY7T1K3</accession>
<reference evidence="2 3" key="1">
    <citation type="submission" date="2021-01" db="EMBL/GenBank/DDBJ databases">
        <title>Biogeographic distribution of Paracoccus.</title>
        <authorList>
            <person name="Hollensteiner J."/>
            <person name="Leineberger J."/>
            <person name="Brinkhoff T."/>
            <person name="Daniel R."/>
        </authorList>
    </citation>
    <scope>NUCLEOTIDE SEQUENCE [LARGE SCALE GENOMIC DNA]</scope>
    <source>
        <strain evidence="2 3">LMG25392</strain>
    </source>
</reference>
<dbReference type="EMBL" id="CP067134">
    <property type="protein sequence ID" value="WCR12462.1"/>
    <property type="molecule type" value="Genomic_DNA"/>
</dbReference>
<feature type="domain" description="Phosphatidic acid phosphatase type 2/haloperoxidase" evidence="1">
    <location>
        <begin position="51"/>
        <end position="123"/>
    </location>
</feature>
<dbReference type="Pfam" id="PF01569">
    <property type="entry name" value="PAP2"/>
    <property type="match status" value="1"/>
</dbReference>
<protein>
    <submittedName>
        <fullName evidence="2">Phosphatase PAP2 family protein</fullName>
    </submittedName>
</protein>
<gene>
    <name evidence="2" type="ORF">JHW45_04375</name>
</gene>
<dbReference type="InterPro" id="IPR036938">
    <property type="entry name" value="PAP2/HPO_sf"/>
</dbReference>
<organism evidence="2 3">
    <name type="scientific">Paracoccus stylophorae</name>
    <dbReference type="NCBI Taxonomy" id="659350"/>
    <lineage>
        <taxon>Bacteria</taxon>
        <taxon>Pseudomonadati</taxon>
        <taxon>Pseudomonadota</taxon>
        <taxon>Alphaproteobacteria</taxon>
        <taxon>Rhodobacterales</taxon>
        <taxon>Paracoccaceae</taxon>
        <taxon>Paracoccus</taxon>
    </lineage>
</organism>
<dbReference type="InterPro" id="IPR000326">
    <property type="entry name" value="PAP2/HPO"/>
</dbReference>
<name>A0ABY7T1K3_9RHOB</name>
<sequence>MKYALPLAAATCAVRDDRLEDFAVRGAVHMVLVLGLKTLTDGHPVSVRPSGEGRGFPSGHAASAAFGAADLAGKCLQDDRLAGAALYGAAGATALSRVEAGQHSVQQALSGALIGFSLGGASFGIGTDEIGFSFGMRF</sequence>
<evidence type="ECO:0000313" key="2">
    <source>
        <dbReference type="EMBL" id="WCR12462.1"/>
    </source>
</evidence>
<evidence type="ECO:0000259" key="1">
    <source>
        <dbReference type="Pfam" id="PF01569"/>
    </source>
</evidence>
<proteinExistence type="predicted"/>
<dbReference type="SUPFAM" id="SSF48317">
    <property type="entry name" value="Acid phosphatase/Vanadium-dependent haloperoxidase"/>
    <property type="match status" value="1"/>
</dbReference>